<evidence type="ECO:0008006" key="5">
    <source>
        <dbReference type="Google" id="ProtNLM"/>
    </source>
</evidence>
<protein>
    <recommendedName>
        <fullName evidence="5">Chromosome partitioning protein ParA</fullName>
    </recommendedName>
</protein>
<feature type="coiled-coil region" evidence="1">
    <location>
        <begin position="46"/>
        <end position="149"/>
    </location>
</feature>
<reference evidence="3 4" key="1">
    <citation type="submission" date="2020-12" db="EMBL/GenBank/DDBJ databases">
        <title>Whole genome sequences of gut porcine anaerobes.</title>
        <authorList>
            <person name="Kubasova T."/>
            <person name="Jahodarova E."/>
            <person name="Rychlik I."/>
        </authorList>
    </citation>
    <scope>NUCLEOTIDE SEQUENCE [LARGE SCALE GENOMIC DNA]</scope>
    <source>
        <strain evidence="3 4">An925</strain>
    </source>
</reference>
<keyword evidence="4" id="KW-1185">Reference proteome</keyword>
<evidence type="ECO:0000313" key="3">
    <source>
        <dbReference type="EMBL" id="MCF2562930.1"/>
    </source>
</evidence>
<keyword evidence="1" id="KW-0175">Coiled coil</keyword>
<evidence type="ECO:0000256" key="2">
    <source>
        <dbReference type="SAM" id="Phobius"/>
    </source>
</evidence>
<dbReference type="EMBL" id="JADYTN010000003">
    <property type="protein sequence ID" value="MCF2562930.1"/>
    <property type="molecule type" value="Genomic_DNA"/>
</dbReference>
<dbReference type="Proteomes" id="UP001200470">
    <property type="component" value="Unassembled WGS sequence"/>
</dbReference>
<evidence type="ECO:0000313" key="4">
    <source>
        <dbReference type="Proteomes" id="UP001200470"/>
    </source>
</evidence>
<comment type="caution">
    <text evidence="3">The sequence shown here is derived from an EMBL/GenBank/DDBJ whole genome shotgun (WGS) entry which is preliminary data.</text>
</comment>
<evidence type="ECO:0000256" key="1">
    <source>
        <dbReference type="SAM" id="Coils"/>
    </source>
</evidence>
<dbReference type="RefSeq" id="WP_094435695.1">
    <property type="nucleotide sequence ID" value="NZ_JADYTN010000003.1"/>
</dbReference>
<keyword evidence="2" id="KW-0472">Membrane</keyword>
<gene>
    <name evidence="3" type="ORF">I6E12_02200</name>
</gene>
<accession>A0ABS9CEC6</accession>
<organism evidence="3 4">
    <name type="scientific">Xylanibacter brevis</name>
    <dbReference type="NCBI Taxonomy" id="83231"/>
    <lineage>
        <taxon>Bacteria</taxon>
        <taxon>Pseudomonadati</taxon>
        <taxon>Bacteroidota</taxon>
        <taxon>Bacteroidia</taxon>
        <taxon>Bacteroidales</taxon>
        <taxon>Prevotellaceae</taxon>
        <taxon>Xylanibacter</taxon>
    </lineage>
</organism>
<feature type="transmembrane region" description="Helical" evidence="2">
    <location>
        <begin position="6"/>
        <end position="26"/>
    </location>
</feature>
<keyword evidence="2" id="KW-0812">Transmembrane</keyword>
<proteinExistence type="predicted"/>
<keyword evidence="2" id="KW-1133">Transmembrane helix</keyword>
<name>A0ABS9CEC6_9BACT</name>
<sequence>MNKKVVNTVVVIVILLLIGGVAYLAISLNQEKQANKDMQELAALDKKEMENEYQQFADQYNEMKTRINNDSIVEQLTREQERTQQLLAELKKTKSDDAAEITRLKKELAQVRSILRSYVLQIDSLNQLNAELMNENNRVRGELAQSNQQNMALASDNMSLSEKVAVAAQLNAANIDIVMLYKKAFSSSSRDRVKHPHKIGGSTQMKVRFVLTRNVTAQNGMRTIYVRVLTPAGNVLGAGERCNFEGQQIACTARKDVEYTGEEKLIEVYAPKTTLTPGSYRVQVIADGHEIGTRTIELEK</sequence>